<evidence type="ECO:0000313" key="1">
    <source>
        <dbReference type="EMBL" id="URL58892.1"/>
    </source>
</evidence>
<reference evidence="1" key="1">
    <citation type="submission" date="2020-10" db="EMBL/GenBank/DDBJ databases">
        <title>Whole-genome sequence of Luteibacter sp. EIF3.</title>
        <authorList>
            <person name="Friedrich I."/>
            <person name="Hertel R."/>
            <person name="Daniel R."/>
        </authorList>
    </citation>
    <scope>NUCLEOTIDE SEQUENCE</scope>
    <source>
        <strain evidence="1">EIF3</strain>
    </source>
</reference>
<gene>
    <name evidence="1" type="ORF">IM816_01875</name>
</gene>
<evidence type="ECO:0000313" key="2">
    <source>
        <dbReference type="Proteomes" id="UP001056681"/>
    </source>
</evidence>
<accession>A0ABY4T1R7</accession>
<dbReference type="EMBL" id="CP063231">
    <property type="protein sequence ID" value="URL58892.1"/>
    <property type="molecule type" value="Genomic_DNA"/>
</dbReference>
<sequence>MTSIQGFDLPRSRTVARRLIATLLGAALVFHITGAIAGAKAPETLSEAERVQMEQLLTAQTASVVQRQERMDGQGMLMPPTVRFTADGTKLMVELGSGYVPKINGGEFEDHLMEIANPLLFQLESVAPLNGVDFLFGGYDVFHYFPEDWKPTPPQRAPRLDMTVNHD</sequence>
<keyword evidence="2" id="KW-1185">Reference proteome</keyword>
<proteinExistence type="predicted"/>
<protein>
    <submittedName>
        <fullName evidence="1">Uncharacterized protein</fullName>
    </submittedName>
</protein>
<dbReference type="RefSeq" id="WP_250339565.1">
    <property type="nucleotide sequence ID" value="NZ_CP063231.1"/>
</dbReference>
<dbReference type="Proteomes" id="UP001056681">
    <property type="component" value="Chromosome"/>
</dbReference>
<name>A0ABY4T1R7_9GAMM</name>
<organism evidence="1 2">
    <name type="scientific">Luteibacter flocculans</name>
    <dbReference type="NCBI Taxonomy" id="2780091"/>
    <lineage>
        <taxon>Bacteria</taxon>
        <taxon>Pseudomonadati</taxon>
        <taxon>Pseudomonadota</taxon>
        <taxon>Gammaproteobacteria</taxon>
        <taxon>Lysobacterales</taxon>
        <taxon>Rhodanobacteraceae</taxon>
        <taxon>Luteibacter</taxon>
    </lineage>
</organism>